<reference evidence="1 2" key="1">
    <citation type="journal article" date="2021" name="Sci. Rep.">
        <title>The distribution of antibiotic resistance genes in chicken gut microbiota commensals.</title>
        <authorList>
            <person name="Juricova H."/>
            <person name="Matiasovicova J."/>
            <person name="Kubasova T."/>
            <person name="Cejkova D."/>
            <person name="Rychlik I."/>
        </authorList>
    </citation>
    <scope>NUCLEOTIDE SEQUENCE [LARGE SCALE GENOMIC DNA]</scope>
    <source>
        <strain evidence="1 2">An435</strain>
    </source>
</reference>
<keyword evidence="2" id="KW-1185">Reference proteome</keyword>
<organism evidence="1 2">
    <name type="scientific">Clostridium saudiense</name>
    <dbReference type="NCBI Taxonomy" id="1414720"/>
    <lineage>
        <taxon>Bacteria</taxon>
        <taxon>Bacillati</taxon>
        <taxon>Bacillota</taxon>
        <taxon>Clostridia</taxon>
        <taxon>Eubacteriales</taxon>
        <taxon>Clostridiaceae</taxon>
        <taxon>Clostridium</taxon>
    </lineage>
</organism>
<evidence type="ECO:0000313" key="2">
    <source>
        <dbReference type="Proteomes" id="UP000767334"/>
    </source>
</evidence>
<accession>A0ABS2FJZ5</accession>
<comment type="caution">
    <text evidence="1">The sequence shown here is derived from an EMBL/GenBank/DDBJ whole genome shotgun (WGS) entry which is preliminary data.</text>
</comment>
<dbReference type="RefSeq" id="WP_204572766.1">
    <property type="nucleotide sequence ID" value="NZ_JACJLL010000203.1"/>
</dbReference>
<evidence type="ECO:0000313" key="1">
    <source>
        <dbReference type="EMBL" id="MBM6820920.1"/>
    </source>
</evidence>
<protein>
    <submittedName>
        <fullName evidence="1">Uncharacterized protein</fullName>
    </submittedName>
</protein>
<name>A0ABS2FJZ5_9CLOT</name>
<dbReference type="EMBL" id="JACJLL010000203">
    <property type="protein sequence ID" value="MBM6820920.1"/>
    <property type="molecule type" value="Genomic_DNA"/>
</dbReference>
<sequence>MGIKKMQGVAAHIEYIKKDYDNVDFINCKFWKNEICYNTLSTKYGEACYTKRGCMYSIPLPPGSKKKVKIEDKHKGEKLYTPTITYTYKISDIKRNYFNKDITTTVKVEHRPYKVEFKYNSKGDKHLLVIYYKANGKTHAINCDLDLSKVIRISGNEVIFTVKIDDIVSSMRNIKEERIADFIKSENKSNIIRKAIVSDSKDVINKIDSLIKFTAYVIIKGFMEIY</sequence>
<dbReference type="Proteomes" id="UP000767334">
    <property type="component" value="Unassembled WGS sequence"/>
</dbReference>
<proteinExistence type="predicted"/>
<gene>
    <name evidence="1" type="ORF">H6A19_16525</name>
</gene>